<dbReference type="Pfam" id="PF00535">
    <property type="entry name" value="Glycos_transf_2"/>
    <property type="match status" value="1"/>
</dbReference>
<dbReference type="Proteomes" id="UP001548713">
    <property type="component" value="Unassembled WGS sequence"/>
</dbReference>
<dbReference type="EC" id="2.4.-.-" evidence="3"/>
<feature type="domain" description="Glycosyltransferase 2-like" evidence="2">
    <location>
        <begin position="29"/>
        <end position="149"/>
    </location>
</feature>
<dbReference type="PANTHER" id="PTHR43630">
    <property type="entry name" value="POLY-BETA-1,6-N-ACETYL-D-GLUCOSAMINE SYNTHASE"/>
    <property type="match status" value="1"/>
</dbReference>
<evidence type="ECO:0000313" key="4">
    <source>
        <dbReference type="Proteomes" id="UP001548713"/>
    </source>
</evidence>
<dbReference type="RefSeq" id="WP_353983624.1">
    <property type="nucleotide sequence ID" value="NZ_JBEWLY010000013.1"/>
</dbReference>
<comment type="similarity">
    <text evidence="1">Belongs to the glycosyltransferase 2 family. WaaE/KdtX subfamily.</text>
</comment>
<dbReference type="CDD" id="cd02511">
    <property type="entry name" value="Beta4Glucosyltransferase"/>
    <property type="match status" value="1"/>
</dbReference>
<evidence type="ECO:0000313" key="3">
    <source>
        <dbReference type="EMBL" id="MET1755146.1"/>
    </source>
</evidence>
<dbReference type="InterPro" id="IPR001173">
    <property type="entry name" value="Glyco_trans_2-like"/>
</dbReference>
<dbReference type="InterPro" id="IPR029044">
    <property type="entry name" value="Nucleotide-diphossugar_trans"/>
</dbReference>
<comment type="caution">
    <text evidence="3">The sequence shown here is derived from an EMBL/GenBank/DDBJ whole genome shotgun (WGS) entry which is preliminary data.</text>
</comment>
<dbReference type="Gene3D" id="3.90.550.10">
    <property type="entry name" value="Spore Coat Polysaccharide Biosynthesis Protein SpsA, Chain A"/>
    <property type="match status" value="1"/>
</dbReference>
<keyword evidence="3" id="KW-0328">Glycosyltransferase</keyword>
<name>A0ABV2CZW6_9SPHN</name>
<keyword evidence="3" id="KW-0808">Transferase</keyword>
<gene>
    <name evidence="3" type="ORF">ABVV53_06725</name>
</gene>
<organism evidence="3 4">
    <name type="scientific">Novosphingobium kalidii</name>
    <dbReference type="NCBI Taxonomy" id="3230299"/>
    <lineage>
        <taxon>Bacteria</taxon>
        <taxon>Pseudomonadati</taxon>
        <taxon>Pseudomonadota</taxon>
        <taxon>Alphaproteobacteria</taxon>
        <taxon>Sphingomonadales</taxon>
        <taxon>Sphingomonadaceae</taxon>
        <taxon>Novosphingobium</taxon>
    </lineage>
</organism>
<evidence type="ECO:0000256" key="1">
    <source>
        <dbReference type="ARBA" id="ARBA00038494"/>
    </source>
</evidence>
<dbReference type="GO" id="GO:0016757">
    <property type="term" value="F:glycosyltransferase activity"/>
    <property type="evidence" value="ECO:0007669"/>
    <property type="project" value="UniProtKB-KW"/>
</dbReference>
<dbReference type="PANTHER" id="PTHR43630:SF2">
    <property type="entry name" value="GLYCOSYLTRANSFERASE"/>
    <property type="match status" value="1"/>
</dbReference>
<keyword evidence="4" id="KW-1185">Reference proteome</keyword>
<proteinExistence type="inferred from homology"/>
<accession>A0ABV2CZW6</accession>
<protein>
    <submittedName>
        <fullName evidence="3">Glycosyltransferase family 2 protein</fullName>
        <ecNumber evidence="3">2.4.-.-</ecNumber>
    </submittedName>
</protein>
<dbReference type="SUPFAM" id="SSF53448">
    <property type="entry name" value="Nucleotide-diphospho-sugar transferases"/>
    <property type="match status" value="1"/>
</dbReference>
<dbReference type="EMBL" id="JBEWLY010000013">
    <property type="protein sequence ID" value="MET1755146.1"/>
    <property type="molecule type" value="Genomic_DNA"/>
</dbReference>
<sequence>MTALRHFEAPRLSAGGAVRAGYLPGITTIILTLDEEIHIARAIANAQAFSREVLVVDSFSRDRTVDIARSMGARVVQNAWVNYARQFRFALEECGVQTEWILRLDADELIGPELAKRMELVLPTLTQDVTGIVLNRRHVFMGKWIRHGGRYPLHLLRVWRNGLGEVEDRWMDEHVRVRGGRTIALPGLFEDANLRDIAFFVAKHNGYAAREALDVLGKRHGLFAEGPELTAANSGEQAGLKRHLKAKVYNRLPFGIGPLAYFLYRYVFQLGFLDGRAGLVYHLMQGFWYRFLVDVRVLELEQAIRSCVTPEEKRAALRDATGLKL</sequence>
<reference evidence="3 4" key="1">
    <citation type="submission" date="2024-07" db="EMBL/GenBank/DDBJ databases">
        <title>Novosphingobium kalidii RD2P27.</title>
        <authorList>
            <person name="Sun J.-Q."/>
        </authorList>
    </citation>
    <scope>NUCLEOTIDE SEQUENCE [LARGE SCALE GENOMIC DNA]</scope>
    <source>
        <strain evidence="3 4">RD2P27</strain>
    </source>
</reference>
<evidence type="ECO:0000259" key="2">
    <source>
        <dbReference type="Pfam" id="PF00535"/>
    </source>
</evidence>